<name>A0A3N0UXM0_9PROT</name>
<feature type="binding site" evidence="12">
    <location>
        <position position="110"/>
    </location>
    <ligand>
        <name>Mg(2+)</name>
        <dbReference type="ChEBI" id="CHEBI:18420"/>
        <label>1</label>
    </ligand>
</feature>
<comment type="subcellular location">
    <subcellularLocation>
        <location evidence="12">Cytoplasm</location>
    </subcellularLocation>
</comment>
<comment type="pathway">
    <text evidence="9">Carbohydrate biosynthesis.</text>
</comment>
<evidence type="ECO:0000256" key="8">
    <source>
        <dbReference type="ARBA" id="ARBA00023277"/>
    </source>
</evidence>
<comment type="cofactor">
    <cofactor evidence="12">
        <name>Mg(2+)</name>
        <dbReference type="ChEBI" id="CHEBI:18420"/>
    </cofactor>
    <text evidence="12">Binds 2 magnesium ions per subunit.</text>
</comment>
<dbReference type="FunFam" id="3.40.190.80:FF:000011">
    <property type="entry name" value="Fructose-1,6-bisphosphatase class 1"/>
    <property type="match status" value="1"/>
</dbReference>
<dbReference type="GO" id="GO:0006094">
    <property type="term" value="P:gluconeogenesis"/>
    <property type="evidence" value="ECO:0007669"/>
    <property type="project" value="UniProtKB-UniRule"/>
</dbReference>
<dbReference type="CDD" id="cd00354">
    <property type="entry name" value="FBPase"/>
    <property type="match status" value="1"/>
</dbReference>
<feature type="binding site" evidence="12">
    <location>
        <position position="112"/>
    </location>
    <ligand>
        <name>Mg(2+)</name>
        <dbReference type="ChEBI" id="CHEBI:18420"/>
        <label>1</label>
    </ligand>
</feature>
<evidence type="ECO:0000256" key="1">
    <source>
        <dbReference type="ARBA" id="ARBA00001273"/>
    </source>
</evidence>
<feature type="binding site" evidence="12">
    <location>
        <position position="87"/>
    </location>
    <ligand>
        <name>Mg(2+)</name>
        <dbReference type="ChEBI" id="CHEBI:18420"/>
        <label>1</label>
    </ligand>
</feature>
<protein>
    <recommendedName>
        <fullName evidence="10 12">Fructose-1,6-bisphosphatase class 1</fullName>
        <shortName evidence="12">FBPase class 1</shortName>
        <ecNumber evidence="3 12">3.1.3.11</ecNumber>
    </recommendedName>
    <alternativeName>
        <fullName evidence="11 12">D-fructose-1,6-bisphosphate 1-phosphohydrolase class 1</fullName>
    </alternativeName>
</protein>
<feature type="domain" description="Fructose-1-6-bisphosphatase class 1 C-terminal" evidence="15">
    <location>
        <begin position="196"/>
        <end position="328"/>
    </location>
</feature>
<dbReference type="NCBIfam" id="NF006779">
    <property type="entry name" value="PRK09293.1-3"/>
    <property type="match status" value="1"/>
</dbReference>
<organism evidence="16 17">
    <name type="scientific">Pseudomethylobacillus aquaticus</name>
    <dbReference type="NCBI Taxonomy" id="2676064"/>
    <lineage>
        <taxon>Bacteria</taxon>
        <taxon>Pseudomonadati</taxon>
        <taxon>Pseudomonadota</taxon>
        <taxon>Betaproteobacteria</taxon>
        <taxon>Nitrosomonadales</taxon>
        <taxon>Methylophilaceae</taxon>
        <taxon>Pseudomethylobacillus</taxon>
    </lineage>
</organism>
<evidence type="ECO:0000256" key="6">
    <source>
        <dbReference type="ARBA" id="ARBA00022801"/>
    </source>
</evidence>
<keyword evidence="7 12" id="KW-0460">Magnesium</keyword>
<dbReference type="FunFam" id="3.30.540.10:FF:000002">
    <property type="entry name" value="Fructose-1,6-bisphosphatase class 1"/>
    <property type="match status" value="1"/>
</dbReference>
<comment type="subunit">
    <text evidence="12">Homotetramer.</text>
</comment>
<dbReference type="InterPro" id="IPR000146">
    <property type="entry name" value="FBPase_class-1"/>
</dbReference>
<dbReference type="NCBIfam" id="NF006780">
    <property type="entry name" value="PRK09293.1-4"/>
    <property type="match status" value="1"/>
</dbReference>
<dbReference type="PIRSF" id="PIRSF500210">
    <property type="entry name" value="FBPtase"/>
    <property type="match status" value="1"/>
</dbReference>
<comment type="catalytic activity">
    <reaction evidence="1 12">
        <text>beta-D-fructose 1,6-bisphosphate + H2O = beta-D-fructose 6-phosphate + phosphate</text>
        <dbReference type="Rhea" id="RHEA:11064"/>
        <dbReference type="ChEBI" id="CHEBI:15377"/>
        <dbReference type="ChEBI" id="CHEBI:32966"/>
        <dbReference type="ChEBI" id="CHEBI:43474"/>
        <dbReference type="ChEBI" id="CHEBI:57634"/>
        <dbReference type="EC" id="3.1.3.11"/>
    </reaction>
</comment>
<evidence type="ECO:0000256" key="7">
    <source>
        <dbReference type="ARBA" id="ARBA00022842"/>
    </source>
</evidence>
<sequence>MNKTTLAEFLTHAELAEPALRGMITDIAQACKAIAVQVNKGSLLGTMGSLEAQNVQGETQKQLDVISNDLFLQMNQQGGHYAGMASEEMDEPYLIPERYRQHGRYLLLFDPLDGSSNVNLNLSVGTIFSILRCPHGISEPLVMDFLQPGSAQVCAGYALYGSSTMLVLTIGQGVHGFTLDQDSGDFVLTHATMQIAASSNEFAINMARQRWWDAPVQRYIADCQAGSEGPLGKDYNMRWVASMVAEVHRILIRGGVFMYPVDARTREAGGRLRLMYEANPMAWLVEQAGGLASDGQQRILDITPQGLHQRVAVYLGSREEIQRMATYFKA</sequence>
<evidence type="ECO:0000256" key="2">
    <source>
        <dbReference type="ARBA" id="ARBA00010941"/>
    </source>
</evidence>
<dbReference type="RefSeq" id="WP_123237913.1">
    <property type="nucleotide sequence ID" value="NZ_RJVP01000006.1"/>
</dbReference>
<dbReference type="InterPro" id="IPR044015">
    <property type="entry name" value="FBPase_C_dom"/>
</dbReference>
<evidence type="ECO:0000256" key="9">
    <source>
        <dbReference type="ARBA" id="ARBA00024331"/>
    </source>
</evidence>
<feature type="binding site" evidence="12">
    <location>
        <position position="277"/>
    </location>
    <ligand>
        <name>Mg(2+)</name>
        <dbReference type="ChEBI" id="CHEBI:18420"/>
        <label>2</label>
    </ligand>
</feature>
<keyword evidence="8 12" id="KW-0119">Carbohydrate metabolism</keyword>
<dbReference type="Pfam" id="PF00316">
    <property type="entry name" value="FBPase"/>
    <property type="match status" value="1"/>
</dbReference>
<dbReference type="AlphaFoldDB" id="A0A3N0UXM0"/>
<feature type="binding site" evidence="12">
    <location>
        <position position="113"/>
    </location>
    <ligand>
        <name>Mg(2+)</name>
        <dbReference type="ChEBI" id="CHEBI:18420"/>
        <label>2</label>
    </ligand>
</feature>
<feature type="domain" description="Fructose-1-6-bisphosphatase class I N-terminal" evidence="14">
    <location>
        <begin position="16"/>
        <end position="190"/>
    </location>
</feature>
<evidence type="ECO:0000256" key="12">
    <source>
        <dbReference type="HAMAP-Rule" id="MF_01855"/>
    </source>
</evidence>
<dbReference type="PIRSF" id="PIRSF000904">
    <property type="entry name" value="FBPtase_SBPase"/>
    <property type="match status" value="1"/>
</dbReference>
<dbReference type="GO" id="GO:0006002">
    <property type="term" value="P:fructose 6-phosphate metabolic process"/>
    <property type="evidence" value="ECO:0007669"/>
    <property type="project" value="TreeGrafter"/>
</dbReference>
<comment type="caution">
    <text evidence="12">Lacks conserved residue(s) required for the propagation of feature annotation.</text>
</comment>
<evidence type="ECO:0000256" key="3">
    <source>
        <dbReference type="ARBA" id="ARBA00013093"/>
    </source>
</evidence>
<evidence type="ECO:0000259" key="14">
    <source>
        <dbReference type="Pfam" id="PF00316"/>
    </source>
</evidence>
<dbReference type="GO" id="GO:0000287">
    <property type="term" value="F:magnesium ion binding"/>
    <property type="evidence" value="ECO:0007669"/>
    <property type="project" value="UniProtKB-UniRule"/>
</dbReference>
<evidence type="ECO:0000313" key="17">
    <source>
        <dbReference type="Proteomes" id="UP000275137"/>
    </source>
</evidence>
<dbReference type="HAMAP" id="MF_01855">
    <property type="entry name" value="FBPase_class1"/>
    <property type="match status" value="1"/>
</dbReference>
<evidence type="ECO:0000256" key="5">
    <source>
        <dbReference type="ARBA" id="ARBA00022723"/>
    </source>
</evidence>
<dbReference type="EMBL" id="RJVP01000006">
    <property type="protein sequence ID" value="ROH85260.1"/>
    <property type="molecule type" value="Genomic_DNA"/>
</dbReference>
<evidence type="ECO:0000313" key="16">
    <source>
        <dbReference type="EMBL" id="ROH85260.1"/>
    </source>
</evidence>
<dbReference type="GO" id="GO:0030388">
    <property type="term" value="P:fructose 1,6-bisphosphate metabolic process"/>
    <property type="evidence" value="ECO:0007669"/>
    <property type="project" value="TreeGrafter"/>
</dbReference>
<feature type="binding site" evidence="12">
    <location>
        <position position="205"/>
    </location>
    <ligand>
        <name>substrate</name>
    </ligand>
</feature>
<dbReference type="Proteomes" id="UP000275137">
    <property type="component" value="Unassembled WGS sequence"/>
</dbReference>
<keyword evidence="4 12" id="KW-0963">Cytoplasm</keyword>
<feature type="binding site" evidence="12">
    <location>
        <begin position="113"/>
        <end position="116"/>
    </location>
    <ligand>
        <name>substrate</name>
    </ligand>
</feature>
<dbReference type="Pfam" id="PF18913">
    <property type="entry name" value="FBPase_C"/>
    <property type="match status" value="1"/>
</dbReference>
<comment type="caution">
    <text evidence="16">The sequence shown here is derived from an EMBL/GenBank/DDBJ whole genome shotgun (WGS) entry which is preliminary data.</text>
</comment>
<gene>
    <name evidence="12" type="primary">fbp</name>
    <name evidence="16" type="ORF">ED236_10355</name>
</gene>
<accession>A0A3N0UXM0</accession>
<dbReference type="Gene3D" id="3.30.540.10">
    <property type="entry name" value="Fructose-1,6-Bisphosphatase, subunit A, domain 1"/>
    <property type="match status" value="1"/>
</dbReference>
<dbReference type="Gene3D" id="3.40.190.80">
    <property type="match status" value="1"/>
</dbReference>
<dbReference type="InterPro" id="IPR028343">
    <property type="entry name" value="FBPtase"/>
</dbReference>
<evidence type="ECO:0000256" key="10">
    <source>
        <dbReference type="ARBA" id="ARBA00072069"/>
    </source>
</evidence>
<dbReference type="PRINTS" id="PR00115">
    <property type="entry name" value="F16BPHPHTASE"/>
</dbReference>
<dbReference type="InterPro" id="IPR033391">
    <property type="entry name" value="FBPase_N"/>
</dbReference>
<keyword evidence="17" id="KW-1185">Reference proteome</keyword>
<evidence type="ECO:0000259" key="15">
    <source>
        <dbReference type="Pfam" id="PF18913"/>
    </source>
</evidence>
<dbReference type="GO" id="GO:0006000">
    <property type="term" value="P:fructose metabolic process"/>
    <property type="evidence" value="ECO:0007669"/>
    <property type="project" value="TreeGrafter"/>
</dbReference>
<feature type="binding site" evidence="12">
    <location>
        <position position="110"/>
    </location>
    <ligand>
        <name>Mg(2+)</name>
        <dbReference type="ChEBI" id="CHEBI:18420"/>
        <label>2</label>
    </ligand>
</feature>
<dbReference type="GO" id="GO:0005829">
    <property type="term" value="C:cytosol"/>
    <property type="evidence" value="ECO:0007669"/>
    <property type="project" value="TreeGrafter"/>
</dbReference>
<dbReference type="GO" id="GO:0005986">
    <property type="term" value="P:sucrose biosynthetic process"/>
    <property type="evidence" value="ECO:0007669"/>
    <property type="project" value="TreeGrafter"/>
</dbReference>
<dbReference type="EC" id="3.1.3.11" evidence="3 12"/>
<keyword evidence="6 12" id="KW-0378">Hydrolase</keyword>
<evidence type="ECO:0000256" key="13">
    <source>
        <dbReference type="RuleBase" id="RU000508"/>
    </source>
</evidence>
<dbReference type="GO" id="GO:0042132">
    <property type="term" value="F:fructose 1,6-bisphosphate 1-phosphatase activity"/>
    <property type="evidence" value="ECO:0007669"/>
    <property type="project" value="UniProtKB-UniRule"/>
</dbReference>
<dbReference type="PANTHER" id="PTHR11556">
    <property type="entry name" value="FRUCTOSE-1,6-BISPHOSPHATASE-RELATED"/>
    <property type="match status" value="1"/>
</dbReference>
<evidence type="ECO:0000256" key="11">
    <source>
        <dbReference type="ARBA" id="ARBA00081210"/>
    </source>
</evidence>
<dbReference type="PANTHER" id="PTHR11556:SF35">
    <property type="entry name" value="SEDOHEPTULOSE-1,7-BISPHOSPHATASE, CHLOROPLASTIC"/>
    <property type="match status" value="1"/>
</dbReference>
<dbReference type="SUPFAM" id="SSF56655">
    <property type="entry name" value="Carbohydrate phosphatase"/>
    <property type="match status" value="1"/>
</dbReference>
<comment type="similarity">
    <text evidence="2 12 13">Belongs to the FBPase class 1 family.</text>
</comment>
<reference evidence="16 17" key="1">
    <citation type="submission" date="2018-10" db="EMBL/GenBank/DDBJ databases">
        <authorList>
            <person name="Chen W.-M."/>
        </authorList>
    </citation>
    <scope>NUCLEOTIDE SEQUENCE [LARGE SCALE GENOMIC DNA]</scope>
    <source>
        <strain evidence="16 17">H-5</strain>
    </source>
</reference>
<evidence type="ECO:0000256" key="4">
    <source>
        <dbReference type="ARBA" id="ARBA00022490"/>
    </source>
</evidence>
<keyword evidence="5 12" id="KW-0479">Metal-binding</keyword>
<proteinExistence type="inferred from homology"/>